<feature type="domain" description="N-acetyltransferase" evidence="1">
    <location>
        <begin position="9"/>
        <end position="163"/>
    </location>
</feature>
<dbReference type="EMBL" id="BSTX01000004">
    <property type="protein sequence ID" value="GLZ80315.1"/>
    <property type="molecule type" value="Genomic_DNA"/>
</dbReference>
<organism evidence="2 3">
    <name type="scientific">Actinorhabdospora filicis</name>
    <dbReference type="NCBI Taxonomy" id="1785913"/>
    <lineage>
        <taxon>Bacteria</taxon>
        <taxon>Bacillati</taxon>
        <taxon>Actinomycetota</taxon>
        <taxon>Actinomycetes</taxon>
        <taxon>Micromonosporales</taxon>
        <taxon>Micromonosporaceae</taxon>
        <taxon>Actinorhabdospora</taxon>
    </lineage>
</organism>
<dbReference type="InterPro" id="IPR000182">
    <property type="entry name" value="GNAT_dom"/>
</dbReference>
<dbReference type="SUPFAM" id="SSF55729">
    <property type="entry name" value="Acyl-CoA N-acyltransferases (Nat)"/>
    <property type="match status" value="1"/>
</dbReference>
<name>A0A9W6WCZ4_9ACTN</name>
<comment type="caution">
    <text evidence="2">The sequence shown here is derived from an EMBL/GenBank/DDBJ whole genome shotgun (WGS) entry which is preliminary data.</text>
</comment>
<dbReference type="RefSeq" id="WP_285665468.1">
    <property type="nucleotide sequence ID" value="NZ_BSTX01000004.1"/>
</dbReference>
<evidence type="ECO:0000259" key="1">
    <source>
        <dbReference type="PROSITE" id="PS51186"/>
    </source>
</evidence>
<sequence>MSDFRTGRLEFRPYTPADEDHFAGLLGDPEVTRWMGVPARPIREVFRRGFDPATKPDWDIWAIWENGTFVGHGELKPSPDEHVDGHELVYAIVPGAWGRGLGTEIAEGITKYGLETLGLDAVHATVAPENEASVRLLRKIGYTDAGSWVEDDGETTLWMVRTA</sequence>
<proteinExistence type="predicted"/>
<dbReference type="PANTHER" id="PTHR43792">
    <property type="entry name" value="GNAT FAMILY, PUTATIVE (AFU_ORTHOLOGUE AFUA_3G00765)-RELATED-RELATED"/>
    <property type="match status" value="1"/>
</dbReference>
<accession>A0A9W6WCZ4</accession>
<dbReference type="PANTHER" id="PTHR43792:SF1">
    <property type="entry name" value="N-ACETYLTRANSFERASE DOMAIN-CONTAINING PROTEIN"/>
    <property type="match status" value="1"/>
</dbReference>
<dbReference type="InterPro" id="IPR051531">
    <property type="entry name" value="N-acetyltransferase"/>
</dbReference>
<evidence type="ECO:0000313" key="2">
    <source>
        <dbReference type="EMBL" id="GLZ80315.1"/>
    </source>
</evidence>
<evidence type="ECO:0000313" key="3">
    <source>
        <dbReference type="Proteomes" id="UP001165079"/>
    </source>
</evidence>
<dbReference type="GO" id="GO:0016747">
    <property type="term" value="F:acyltransferase activity, transferring groups other than amino-acyl groups"/>
    <property type="evidence" value="ECO:0007669"/>
    <property type="project" value="InterPro"/>
</dbReference>
<dbReference type="Proteomes" id="UP001165079">
    <property type="component" value="Unassembled WGS sequence"/>
</dbReference>
<protein>
    <submittedName>
        <fullName evidence="2">GNAT family acetyltransferase</fullName>
    </submittedName>
</protein>
<dbReference type="PROSITE" id="PS51186">
    <property type="entry name" value="GNAT"/>
    <property type="match status" value="1"/>
</dbReference>
<keyword evidence="3" id="KW-1185">Reference proteome</keyword>
<dbReference type="AlphaFoldDB" id="A0A9W6WCZ4"/>
<dbReference type="Gene3D" id="3.40.630.30">
    <property type="match status" value="1"/>
</dbReference>
<dbReference type="InterPro" id="IPR016181">
    <property type="entry name" value="Acyl_CoA_acyltransferase"/>
</dbReference>
<reference evidence="2" key="1">
    <citation type="submission" date="2023-03" db="EMBL/GenBank/DDBJ databases">
        <title>Actinorhabdospora filicis NBRC 111898.</title>
        <authorList>
            <person name="Ichikawa N."/>
            <person name="Sato H."/>
            <person name="Tonouchi N."/>
        </authorList>
    </citation>
    <scope>NUCLEOTIDE SEQUENCE</scope>
    <source>
        <strain evidence="2">NBRC 111898</strain>
    </source>
</reference>
<gene>
    <name evidence="2" type="ORF">Afil01_51220</name>
</gene>
<dbReference type="Pfam" id="PF13302">
    <property type="entry name" value="Acetyltransf_3"/>
    <property type="match status" value="1"/>
</dbReference>